<dbReference type="Gene3D" id="2.130.10.10">
    <property type="entry name" value="YVTN repeat-like/Quinoprotein amine dehydrogenase"/>
    <property type="match status" value="2"/>
</dbReference>
<dbReference type="AlphaFoldDB" id="A0A6A6CBU9"/>
<dbReference type="InterPro" id="IPR001680">
    <property type="entry name" value="WD40_rpt"/>
</dbReference>
<feature type="region of interest" description="Disordered" evidence="3">
    <location>
        <begin position="625"/>
        <end position="805"/>
    </location>
</feature>
<dbReference type="SUPFAM" id="SSF50998">
    <property type="entry name" value="Quinoprotein alcohol dehydrogenase-like"/>
    <property type="match status" value="1"/>
</dbReference>
<feature type="region of interest" description="Disordered" evidence="3">
    <location>
        <begin position="490"/>
        <end position="587"/>
    </location>
</feature>
<keyword evidence="2" id="KW-0677">Repeat</keyword>
<gene>
    <name evidence="4" type="ORF">M409DRAFT_24936</name>
</gene>
<evidence type="ECO:0000256" key="3">
    <source>
        <dbReference type="SAM" id="MobiDB-lite"/>
    </source>
</evidence>
<reference evidence="4" key="1">
    <citation type="journal article" date="2020" name="Stud. Mycol.">
        <title>101 Dothideomycetes genomes: a test case for predicting lifestyles and emergence of pathogens.</title>
        <authorList>
            <person name="Haridas S."/>
            <person name="Albert R."/>
            <person name="Binder M."/>
            <person name="Bloem J."/>
            <person name="Labutti K."/>
            <person name="Salamov A."/>
            <person name="Andreopoulos B."/>
            <person name="Baker S."/>
            <person name="Barry K."/>
            <person name="Bills G."/>
            <person name="Bluhm B."/>
            <person name="Cannon C."/>
            <person name="Castanera R."/>
            <person name="Culley D."/>
            <person name="Daum C."/>
            <person name="Ezra D."/>
            <person name="Gonzalez J."/>
            <person name="Henrissat B."/>
            <person name="Kuo A."/>
            <person name="Liang C."/>
            <person name="Lipzen A."/>
            <person name="Lutzoni F."/>
            <person name="Magnuson J."/>
            <person name="Mondo S."/>
            <person name="Nolan M."/>
            <person name="Ohm R."/>
            <person name="Pangilinan J."/>
            <person name="Park H.-J."/>
            <person name="Ramirez L."/>
            <person name="Alfaro M."/>
            <person name="Sun H."/>
            <person name="Tritt A."/>
            <person name="Yoshinaga Y."/>
            <person name="Zwiers L.-H."/>
            <person name="Turgeon B."/>
            <person name="Goodwin S."/>
            <person name="Spatafora J."/>
            <person name="Crous P."/>
            <person name="Grigoriev I."/>
        </authorList>
    </citation>
    <scope>NUCLEOTIDE SEQUENCE</scope>
    <source>
        <strain evidence="4">ATCC 36951</strain>
    </source>
</reference>
<feature type="compositionally biased region" description="Polar residues" evidence="3">
    <location>
        <begin position="324"/>
        <end position="343"/>
    </location>
</feature>
<dbReference type="InterPro" id="IPR011047">
    <property type="entry name" value="Quinoprotein_ADH-like_sf"/>
</dbReference>
<evidence type="ECO:0000256" key="1">
    <source>
        <dbReference type="ARBA" id="ARBA00022574"/>
    </source>
</evidence>
<feature type="region of interest" description="Disordered" evidence="3">
    <location>
        <begin position="316"/>
        <end position="343"/>
    </location>
</feature>
<accession>A0A6A6CBU9</accession>
<evidence type="ECO:0000313" key="5">
    <source>
        <dbReference type="Proteomes" id="UP000799537"/>
    </source>
</evidence>
<evidence type="ECO:0000256" key="2">
    <source>
        <dbReference type="ARBA" id="ARBA00022737"/>
    </source>
</evidence>
<keyword evidence="1" id="KW-0853">WD repeat</keyword>
<feature type="compositionally biased region" description="Polar residues" evidence="3">
    <location>
        <begin position="716"/>
        <end position="742"/>
    </location>
</feature>
<dbReference type="Proteomes" id="UP000799537">
    <property type="component" value="Unassembled WGS sequence"/>
</dbReference>
<feature type="region of interest" description="Disordered" evidence="3">
    <location>
        <begin position="421"/>
        <end position="440"/>
    </location>
</feature>
<feature type="compositionally biased region" description="Basic residues" evidence="3">
    <location>
        <begin position="788"/>
        <end position="798"/>
    </location>
</feature>
<sequence>MPTTRNASNGSTITTASNKQQTIFRFPENHHLVITTARHVFAWDSAGVHIVFQSSRSGIVAAREAKDGSGVLAVASSNVVVMHDTRRGKEESWGLNAPLDEVRHIEYTPDAKSLFLSTTTDGTIQHYNTERSRLVDPAQKHDAVPVALAISPTGHMMLSASQNPPVVYLKNLVHNTAPLHIQPSASSAVVSVAVFHPERQNVFLLAFRDGCVAAYDATRMAKKGLFSNQASVNDGEISRIANVHRAIVSGDDLFDIAAPVAGAAFLPGYKTRAVTAGRDGKCKIIDFANGGAVVRTWHAKAPVTSISVLALKPTPGHRRLDSGSGRNRSSGAHTIGGPTSTDSLITVSRVDGRVQMYDSLGLLLAEKNISGKEERIISIEWAKGPSPASACVDSRRHLSDDELETINPVSSQRALLEQELTSPGVHSTATGDPSSQHLGLPTSLRKATISRQLTIHPDEEVLSTVRYTPSPKRSQHLGPAGVEYQDLFSPVKQDPPKAKSPIKPRITSPPPRNRPRLSSQTFVKDLDSQKSAGSAASTRRKYSLFPSTESHATSSSSASIQAEHNPRSTLKPPRRATTAVSPLSKSQRHITFAKTADGSISSRSRTVAAATPVNQNARVLADLRKLSKDGSSQRKHGTLSSYATSQLSRPSIGTHSTGIVNETTHDVGGNSEAHTESTSSWSLQDDSEDIWLTSDSDEDQSTRTRRRKHPARPPGRQTSRSRMDSNGTASTAVMHPASSQLKSAPIDGSTDDDAFATARSQLSPAASFSPASEQVRELFPRSSSLSPAKKRSQRKIARRSPIGKENTVTRMAVNAASGPQTRSPWTRVKAGKHANPIQVYEDADGAAMSGGLPRSEGFTCLTCPETKSRVQGLEIEVAQLKGEVIALKAILRRNGLPFPACLKNR</sequence>
<protein>
    <recommendedName>
        <fullName evidence="6">WD40 repeat-like protein</fullName>
    </recommendedName>
</protein>
<dbReference type="GeneID" id="54560733"/>
<dbReference type="PANTHER" id="PTHR19857">
    <property type="entry name" value="MITOCHONDRIAL DIVISION PROTEIN 1-RELATED"/>
    <property type="match status" value="1"/>
</dbReference>
<dbReference type="RefSeq" id="XP_033665424.1">
    <property type="nucleotide sequence ID" value="XM_033807461.1"/>
</dbReference>
<proteinExistence type="predicted"/>
<evidence type="ECO:0000313" key="4">
    <source>
        <dbReference type="EMBL" id="KAF2164535.1"/>
    </source>
</evidence>
<name>A0A6A6CBU9_ZASCE</name>
<keyword evidence="5" id="KW-1185">Reference proteome</keyword>
<feature type="compositionally biased region" description="Polar residues" evidence="3">
    <location>
        <begin position="638"/>
        <end position="662"/>
    </location>
</feature>
<feature type="compositionally biased region" description="Polar residues" evidence="3">
    <location>
        <begin position="421"/>
        <end position="437"/>
    </location>
</feature>
<dbReference type="PANTHER" id="PTHR19857:SF8">
    <property type="entry name" value="ANGIO-ASSOCIATED MIGRATORY CELL PROTEIN"/>
    <property type="match status" value="1"/>
</dbReference>
<dbReference type="SMART" id="SM00320">
    <property type="entry name" value="WD40"/>
    <property type="match status" value="5"/>
</dbReference>
<evidence type="ECO:0008006" key="6">
    <source>
        <dbReference type="Google" id="ProtNLM"/>
    </source>
</evidence>
<organism evidence="4 5">
    <name type="scientific">Zasmidium cellare ATCC 36951</name>
    <dbReference type="NCBI Taxonomy" id="1080233"/>
    <lineage>
        <taxon>Eukaryota</taxon>
        <taxon>Fungi</taxon>
        <taxon>Dikarya</taxon>
        <taxon>Ascomycota</taxon>
        <taxon>Pezizomycotina</taxon>
        <taxon>Dothideomycetes</taxon>
        <taxon>Dothideomycetidae</taxon>
        <taxon>Mycosphaerellales</taxon>
        <taxon>Mycosphaerellaceae</taxon>
        <taxon>Zasmidium</taxon>
    </lineage>
</organism>
<dbReference type="OrthoDB" id="5362656at2759"/>
<dbReference type="InterPro" id="IPR051179">
    <property type="entry name" value="WD_repeat_multifunction"/>
</dbReference>
<feature type="compositionally biased region" description="Acidic residues" evidence="3">
    <location>
        <begin position="685"/>
        <end position="699"/>
    </location>
</feature>
<dbReference type="EMBL" id="ML993603">
    <property type="protein sequence ID" value="KAF2164535.1"/>
    <property type="molecule type" value="Genomic_DNA"/>
</dbReference>
<feature type="compositionally biased region" description="Low complexity" evidence="3">
    <location>
        <begin position="547"/>
        <end position="559"/>
    </location>
</feature>
<feature type="compositionally biased region" description="Polar residues" evidence="3">
    <location>
        <begin position="758"/>
        <end position="772"/>
    </location>
</feature>
<dbReference type="InterPro" id="IPR015943">
    <property type="entry name" value="WD40/YVTN_repeat-like_dom_sf"/>
</dbReference>